<accession>A0A4S8NU71</accession>
<feature type="transmembrane region" description="Helical" evidence="1">
    <location>
        <begin position="12"/>
        <end position="29"/>
    </location>
</feature>
<dbReference type="InterPro" id="IPR008979">
    <property type="entry name" value="Galactose-bd-like_sf"/>
</dbReference>
<keyword evidence="4" id="KW-1185">Reference proteome</keyword>
<feature type="transmembrane region" description="Helical" evidence="1">
    <location>
        <begin position="295"/>
        <end position="315"/>
    </location>
</feature>
<dbReference type="EMBL" id="STGW01000001">
    <property type="protein sequence ID" value="THV18594.1"/>
    <property type="molecule type" value="Genomic_DNA"/>
</dbReference>
<feature type="transmembrane region" description="Helical" evidence="1">
    <location>
        <begin position="1259"/>
        <end position="1283"/>
    </location>
</feature>
<dbReference type="InterPro" id="IPR000421">
    <property type="entry name" value="FA58C"/>
</dbReference>
<evidence type="ECO:0000256" key="1">
    <source>
        <dbReference type="SAM" id="Phobius"/>
    </source>
</evidence>
<dbReference type="OrthoDB" id="5242711at2"/>
<evidence type="ECO:0000313" key="3">
    <source>
        <dbReference type="EMBL" id="THV18594.1"/>
    </source>
</evidence>
<evidence type="ECO:0000313" key="4">
    <source>
        <dbReference type="Proteomes" id="UP000307087"/>
    </source>
</evidence>
<dbReference type="Pfam" id="PF11847">
    <property type="entry name" value="GT-C_AftD"/>
    <property type="match status" value="1"/>
</dbReference>
<dbReference type="Pfam" id="PF00754">
    <property type="entry name" value="F5_F8_type_C"/>
    <property type="match status" value="1"/>
</dbReference>
<reference evidence="3 4" key="1">
    <citation type="journal article" date="2009" name="Int. J. Syst. Evol. Microbiol.">
        <title>Nocardioides caeni sp. nov., isolated from wastewater.</title>
        <authorList>
            <person name="Yoon J.H."/>
            <person name="Kang S.J."/>
            <person name="Park S."/>
            <person name="Kim W."/>
            <person name="Oh T.K."/>
        </authorList>
    </citation>
    <scope>NUCLEOTIDE SEQUENCE [LARGE SCALE GENOMIC DNA]</scope>
    <source>
        <strain evidence="3 4">DSM 23134</strain>
    </source>
</reference>
<feature type="domain" description="F5/8 type C" evidence="2">
    <location>
        <begin position="682"/>
        <end position="759"/>
    </location>
</feature>
<organism evidence="3 4">
    <name type="scientific">Nocardioides caeni</name>
    <dbReference type="NCBI Taxonomy" id="574700"/>
    <lineage>
        <taxon>Bacteria</taxon>
        <taxon>Bacillati</taxon>
        <taxon>Actinomycetota</taxon>
        <taxon>Actinomycetes</taxon>
        <taxon>Propionibacteriales</taxon>
        <taxon>Nocardioidaceae</taxon>
        <taxon>Nocardioides</taxon>
    </lineage>
</organism>
<feature type="transmembrane region" description="Helical" evidence="1">
    <location>
        <begin position="402"/>
        <end position="419"/>
    </location>
</feature>
<dbReference type="InterPro" id="IPR021798">
    <property type="entry name" value="AftD_N"/>
</dbReference>
<keyword evidence="1" id="KW-1133">Transmembrane helix</keyword>
<gene>
    <name evidence="3" type="ORF">E9934_03010</name>
</gene>
<protein>
    <submittedName>
        <fullName evidence="3">DUF3367 domain-containing protein</fullName>
    </submittedName>
</protein>
<dbReference type="RefSeq" id="WP_136561308.1">
    <property type="nucleotide sequence ID" value="NZ_BAABLS010000002.1"/>
</dbReference>
<dbReference type="Proteomes" id="UP000307087">
    <property type="component" value="Unassembled WGS sequence"/>
</dbReference>
<comment type="caution">
    <text evidence="3">The sequence shown here is derived from an EMBL/GenBank/DDBJ whole genome shotgun (WGS) entry which is preliminary data.</text>
</comment>
<keyword evidence="1" id="KW-0472">Membrane</keyword>
<sequence>MSDRTERVEGAGGLAVTLYAMVAALMLLQQPGRTTYDTRAELTERPGDFLAGSFTLWHPGTNFGEFQNQAYGYLFPQGTWFWLSDLVGMPGWVGQRLWSALVLILAWEGVRRVAQVVGLRDVAALVAGAAFAMSPRLLGTVGVQTAESLPGAVMPWLVLPVLLHLRGRLGPWRTALLSGAAVVCMGGVNAVETAGSLPLAFILVVWGARSGRTTARFALGWSAAIGAACLWWALPLLVLARHAPPFFEYVESARDTTGLIGWSEATRGDSSWLGYLLAGDQPWWPAAFRLATDPWLIAIAALVAAVGLVGLATLADDLRRPLMLAALLGLGCLTVAHGGVAGSPIAEPVRALLDGPLQIFRNVHKIDPVVRLPLAVGVGAAVASGTAWLLARVPRLAPGGRLLALAPLVLVLALGQPFLAGSGRTPGWQDVSEPWQQARSFLAEDAGVDLDGGGSGRVLVVPGTSFALQEWGWTIDEPLAILGGTPMVSRSQVPLIPGESLRYLSALDQLIATGRATAALGEQLSRAGISHVVLRRDLLPSETRSPHPGGTAVSLDHAGLVRLAGFGSTDAGEALVEIFRVPGSLLGSGQRLRATDVDDVTTVRGAPESVLALQSTGLIGADDPTVLEGEPGWDGSADVVTDTDQRRERAFGNNDEGLSVLMGAGEDYRVERAAHDYPSGPSEHPVVADYDGGVSGVSASSSQGYADNYGAVTVQAGPQAAVDGDADTRWVSSNVGAAEEQWLRIDLDGPRPVREVTITPVADDPLVVPIREVEVVAGDQRVRADVPADGVPVTVPLDGSAVGHVEVRIAEAATSARSARVGLREVRVDDLAPRRTFRLPGTAPGGASFVFGTVPGRRACRVTLDIPDCDAARIRSAEERGGMDRTFTVEAGQTVRITGHVVTRSTPEAARLLTPFGRRLPIGVSSSFGQDPKVAGRFAYDGESSTAWVSDGTDLYPTLTFQWRAPRTITAIRVPVLGTEHAPVAAVVTGDDGVAQQVALTGDERVAIDPVRARTLSVRFIKSPQSAHVVVREVELTGADVTQPFIADAPGGAACGFGPVLRIADQRITTRVSGTMADIANGSPLELEACDADGAAALAILAAGEHRLVVEPSAEVEMLDLALVPVDRAAEPTDGRSITVAQWSSSRRTASVGAGGETLLSVPENFNAGWVAEADGQRLEAVRVDGWQQGWILPAGGETEVSLRYAPQRTYDVVLPLGLAVSGGVLVAGLVALVLLLLRRREDGGESRPEPPSTGPVALPWWAAAAAATLLLLGPVALAGLAAGALLRRTPLVVGIAGVLVAASGALDASSSARAVADLADLAAALAVGAVAGVALGRPARGRQEVAK</sequence>
<name>A0A4S8NU71_9ACTN</name>
<feature type="transmembrane region" description="Helical" evidence="1">
    <location>
        <begin position="218"/>
        <end position="240"/>
    </location>
</feature>
<feature type="transmembrane region" description="Helical" evidence="1">
    <location>
        <begin position="322"/>
        <end position="346"/>
    </location>
</feature>
<dbReference type="Gene3D" id="2.60.120.260">
    <property type="entry name" value="Galactose-binding domain-like"/>
    <property type="match status" value="1"/>
</dbReference>
<feature type="transmembrane region" description="Helical" evidence="1">
    <location>
        <begin position="370"/>
        <end position="390"/>
    </location>
</feature>
<dbReference type="PROSITE" id="PS50022">
    <property type="entry name" value="FA58C_3"/>
    <property type="match status" value="1"/>
</dbReference>
<dbReference type="SUPFAM" id="SSF49785">
    <property type="entry name" value="Galactose-binding domain-like"/>
    <property type="match status" value="2"/>
</dbReference>
<keyword evidence="1" id="KW-0812">Transmembrane</keyword>
<feature type="transmembrane region" description="Helical" evidence="1">
    <location>
        <begin position="1319"/>
        <end position="1337"/>
    </location>
</feature>
<feature type="transmembrane region" description="Helical" evidence="1">
    <location>
        <begin position="1213"/>
        <end position="1238"/>
    </location>
</feature>
<proteinExistence type="predicted"/>
<dbReference type="GO" id="GO:0016740">
    <property type="term" value="F:transferase activity"/>
    <property type="evidence" value="ECO:0007669"/>
    <property type="project" value="InterPro"/>
</dbReference>
<evidence type="ECO:0000259" key="2">
    <source>
        <dbReference type="PROSITE" id="PS50022"/>
    </source>
</evidence>